<reference evidence="3" key="1">
    <citation type="submission" date="2016-10" db="EMBL/GenBank/DDBJ databases">
        <authorList>
            <person name="Varghese N."/>
            <person name="Submissions S."/>
        </authorList>
    </citation>
    <scope>NUCLEOTIDE SEQUENCE [LARGE SCALE GENOMIC DNA]</scope>
    <source>
        <strain evidence="3">CGMCC 1.3566</strain>
    </source>
</reference>
<protein>
    <submittedName>
        <fullName evidence="2">AAA ATPase domain-containing protein</fullName>
    </submittedName>
</protein>
<organism evidence="2 3">
    <name type="scientific">Salinibacillus kushneri</name>
    <dbReference type="NCBI Taxonomy" id="237682"/>
    <lineage>
        <taxon>Bacteria</taxon>
        <taxon>Bacillati</taxon>
        <taxon>Bacillota</taxon>
        <taxon>Bacilli</taxon>
        <taxon>Bacillales</taxon>
        <taxon>Bacillaceae</taxon>
        <taxon>Salinibacillus</taxon>
    </lineage>
</organism>
<evidence type="ECO:0000313" key="3">
    <source>
        <dbReference type="Proteomes" id="UP000199095"/>
    </source>
</evidence>
<evidence type="ECO:0000313" key="2">
    <source>
        <dbReference type="EMBL" id="SES70776.1"/>
    </source>
</evidence>
<dbReference type="EMBL" id="FOHJ01000001">
    <property type="protein sequence ID" value="SES70776.1"/>
    <property type="molecule type" value="Genomic_DNA"/>
</dbReference>
<evidence type="ECO:0000259" key="1">
    <source>
        <dbReference type="Pfam" id="PF13191"/>
    </source>
</evidence>
<dbReference type="InterPro" id="IPR041664">
    <property type="entry name" value="AAA_16"/>
</dbReference>
<dbReference type="AlphaFoldDB" id="A0A1H9YNS2"/>
<proteinExistence type="predicted"/>
<accession>A0A1H9YNS2</accession>
<name>A0A1H9YNS2_9BACI</name>
<dbReference type="Proteomes" id="UP000199095">
    <property type="component" value="Unassembled WGS sequence"/>
</dbReference>
<dbReference type="Gene3D" id="3.40.50.300">
    <property type="entry name" value="P-loop containing nucleotide triphosphate hydrolases"/>
    <property type="match status" value="1"/>
</dbReference>
<gene>
    <name evidence="2" type="ORF">SAMN05421676_101239</name>
</gene>
<dbReference type="STRING" id="237682.SAMN05421676_101239"/>
<dbReference type="Pfam" id="PF13191">
    <property type="entry name" value="AAA_16"/>
    <property type="match status" value="1"/>
</dbReference>
<dbReference type="CDD" id="cd00009">
    <property type="entry name" value="AAA"/>
    <property type="match status" value="1"/>
</dbReference>
<sequence length="495" mass="58079">MAFKNSNQQNRTPFYNNKDLDLFIGRDEELRQLEEIITYPEKFPYRMVYIHGVAGIGKTLLVRMLCHRLPNHNQSFLTLDCRGLKAIPDLFSKSLIDILKEMNSPQNFSGFGQSQNHSFILFIDHYDEENLIAEWIQEHIIAEVPEHILIILSGRHSLHGEWLSSPVWQQGIKTLELKKLTFEEVKLYLQLRGCHQSSALYKLWHFTKGHPLALSLFTAKLQKTQNDKLKLTEAFDVMEYLVQTFLKEMDRNPEFRSLLEISTILHDFNEESLSYIKNQEVSSVQFDYLVKLSFIKQGKNGWFLDPFVRQIMNHYFKHRHPQRYDEISKRAAAYYRQKIFSSSKQTKLELYISEFVYHLGDALIASSLFDMAEGTEYRLETGNKQNFLDVVKYFENRKEHAPKYEVDYYNPKTDDQYSFRVSSEHNQKENELIDVQTLKQLGYDIFKMLKDEKGNTVGMSIVIPINRNFFTEVPGFSKLFSSTVNKGAKRMEGCG</sequence>
<dbReference type="RefSeq" id="WP_177167118.1">
    <property type="nucleotide sequence ID" value="NZ_FOHJ01000001.1"/>
</dbReference>
<keyword evidence="3" id="KW-1185">Reference proteome</keyword>
<feature type="domain" description="Orc1-like AAA ATPase" evidence="1">
    <location>
        <begin position="23"/>
        <end position="102"/>
    </location>
</feature>
<dbReference type="SUPFAM" id="SSF52540">
    <property type="entry name" value="P-loop containing nucleoside triphosphate hydrolases"/>
    <property type="match status" value="1"/>
</dbReference>
<dbReference type="InterPro" id="IPR027417">
    <property type="entry name" value="P-loop_NTPase"/>
</dbReference>